<dbReference type="PANTHER" id="PTHR28637">
    <property type="entry name" value="DNA REPLICATION FACTOR CDT1"/>
    <property type="match status" value="1"/>
</dbReference>
<sequence length="554" mass="61683">MESSQSSFSPKKPPFPTSKKSDPNATGAPFQDPWRTKTPEKPLDHPRRTRNRNAAFSLKQVRQAAQKLCKSDQNHPTPQPDRLLSSGKSHGVSSFSGSSKAKPKKPTDPVKLPEKRFSYAHLAQLKFILPEVIEIKKILVFDERTNCMKPELHIALNANAVEIDEKRKSSSSVQLRKVFRTRLLNFLKSHPQGEDIPEEALPGPFGDSRQEVLTNSSGSAGAQLMSETTPIGSVPEQRASASHLSQSFRRRFSHRVSIGEAEDAEQHPPVTECQIAKSSNNKRTSTASDKCPSKKPTMQTSTVKNSSPVVAFDTLLLTPLPATPMKNIKGDDEYALLTAEGTQARLTSTPEKLTTSTPMPQSPKRCCMSPNSGSTESPSKLVRRPPRNRSLNFNTPVKSSNVTDKACEGAGLPINNDIIDILSEDLLQSLQQKERKGLEEQDPALSQAKRRKQMISSLPKFFDMIYFLFQSGRRMVITKEELIHNVISSHLEIADRREVEEQLRLLQELAPEWIYKKVAASGDLLLCVNQISSPKELHTRLAEAKLEKQEDSCI</sequence>
<dbReference type="GO" id="GO:0000076">
    <property type="term" value="P:DNA replication checkpoint signaling"/>
    <property type="evidence" value="ECO:0000318"/>
    <property type="project" value="GO_Central"/>
</dbReference>
<dbReference type="GO" id="GO:0070182">
    <property type="term" value="F:DNA polymerase binding"/>
    <property type="evidence" value="ECO:0000318"/>
    <property type="project" value="GO_Central"/>
</dbReference>
<reference evidence="3" key="1">
    <citation type="journal article" date="2014" name="Nat. Commun.">
        <title>The tobacco genome sequence and its comparison with those of tomato and potato.</title>
        <authorList>
            <person name="Sierro N."/>
            <person name="Battey J.N."/>
            <person name="Ouadi S."/>
            <person name="Bakaher N."/>
            <person name="Bovet L."/>
            <person name="Willig A."/>
            <person name="Goepfert S."/>
            <person name="Peitsch M.C."/>
            <person name="Ivanov N.V."/>
        </authorList>
    </citation>
    <scope>NUCLEOTIDE SEQUENCE [LARGE SCALE GENOMIC DNA]</scope>
</reference>
<name>A0A1S3YFZ3_TOBAC</name>
<evidence type="ECO:0000256" key="2">
    <source>
        <dbReference type="ARBA" id="ARBA00023306"/>
    </source>
</evidence>
<dbReference type="OrthoDB" id="341730at2759"/>
<protein>
    <submittedName>
        <fullName evidence="4">CDT1-like protein a, chloroplastic</fullName>
    </submittedName>
</protein>
<dbReference type="GeneID" id="107775913"/>
<dbReference type="SUPFAM" id="SSF46785">
    <property type="entry name" value="Winged helix' DNA-binding domain"/>
    <property type="match status" value="1"/>
</dbReference>
<dbReference type="SMART" id="SM01075">
    <property type="entry name" value="CDT1"/>
    <property type="match status" value="1"/>
</dbReference>
<dbReference type="Proteomes" id="UP000790787">
    <property type="component" value="Chromosome 19"/>
</dbReference>
<dbReference type="Gene3D" id="1.10.10.1420">
    <property type="entry name" value="DNA replication factor Cdt1, C-terminal WH domain"/>
    <property type="match status" value="1"/>
</dbReference>
<dbReference type="AlphaFoldDB" id="A0A1S3YFZ3"/>
<dbReference type="GO" id="GO:0000278">
    <property type="term" value="P:mitotic cell cycle"/>
    <property type="evidence" value="ECO:0000318"/>
    <property type="project" value="GO_Central"/>
</dbReference>
<dbReference type="STRING" id="4097.A0A1S3YFZ3"/>
<dbReference type="InterPro" id="IPR045173">
    <property type="entry name" value="Cdt1"/>
</dbReference>
<dbReference type="PANTHER" id="PTHR28637:SF1">
    <property type="entry name" value="DNA REPLICATION FACTOR CDT1"/>
    <property type="match status" value="1"/>
</dbReference>
<dbReference type="RefSeq" id="XP_016451201.1">
    <property type="nucleotide sequence ID" value="XM_016595715.1"/>
</dbReference>
<dbReference type="CDD" id="cd08767">
    <property type="entry name" value="Cdt1_c"/>
    <property type="match status" value="1"/>
</dbReference>
<dbReference type="InterPro" id="IPR014939">
    <property type="entry name" value="CDT1_Gemini-bd-like"/>
</dbReference>
<dbReference type="GO" id="GO:0003677">
    <property type="term" value="F:DNA binding"/>
    <property type="evidence" value="ECO:0000318"/>
    <property type="project" value="GO_Central"/>
</dbReference>
<dbReference type="InterPro" id="IPR032054">
    <property type="entry name" value="Cdt1_C"/>
</dbReference>
<dbReference type="GO" id="GO:0005634">
    <property type="term" value="C:nucleus"/>
    <property type="evidence" value="ECO:0000318"/>
    <property type="project" value="GO_Central"/>
</dbReference>
<dbReference type="Pfam" id="PF16679">
    <property type="entry name" value="CDT1_C"/>
    <property type="match status" value="1"/>
</dbReference>
<keyword evidence="3" id="KW-1185">Reference proteome</keyword>
<proteinExistence type="inferred from homology"/>
<dbReference type="FunFam" id="1.10.10.1420:FF:000003">
    <property type="entry name" value="CDT1-like protein a chloroplastic"/>
    <property type="match status" value="1"/>
</dbReference>
<organism evidence="3 4">
    <name type="scientific">Nicotiana tabacum</name>
    <name type="common">Common tobacco</name>
    <dbReference type="NCBI Taxonomy" id="4097"/>
    <lineage>
        <taxon>Eukaryota</taxon>
        <taxon>Viridiplantae</taxon>
        <taxon>Streptophyta</taxon>
        <taxon>Embryophyta</taxon>
        <taxon>Tracheophyta</taxon>
        <taxon>Spermatophyta</taxon>
        <taxon>Magnoliopsida</taxon>
        <taxon>eudicotyledons</taxon>
        <taxon>Gunneridae</taxon>
        <taxon>Pentapetalae</taxon>
        <taxon>asterids</taxon>
        <taxon>lamiids</taxon>
        <taxon>Solanales</taxon>
        <taxon>Solanaceae</taxon>
        <taxon>Nicotianoideae</taxon>
        <taxon>Nicotianeae</taxon>
        <taxon>Nicotiana</taxon>
    </lineage>
</organism>
<keyword evidence="2" id="KW-0131">Cell cycle</keyword>
<dbReference type="GO" id="GO:0071163">
    <property type="term" value="P:DNA replication preinitiation complex assembly"/>
    <property type="evidence" value="ECO:0000318"/>
    <property type="project" value="GO_Central"/>
</dbReference>
<dbReference type="InterPro" id="IPR038090">
    <property type="entry name" value="Cdt1_C_WH_dom_sf"/>
</dbReference>
<dbReference type="KEGG" id="nta:107775913"/>
<evidence type="ECO:0000256" key="1">
    <source>
        <dbReference type="ARBA" id="ARBA00008356"/>
    </source>
</evidence>
<evidence type="ECO:0000313" key="4">
    <source>
        <dbReference type="RefSeq" id="XP_016451201.1"/>
    </source>
</evidence>
<dbReference type="GO" id="GO:0030174">
    <property type="term" value="P:regulation of DNA-templated DNA replication initiation"/>
    <property type="evidence" value="ECO:0000318"/>
    <property type="project" value="GO_Central"/>
</dbReference>
<reference evidence="4" key="2">
    <citation type="submission" date="2025-08" db="UniProtKB">
        <authorList>
            <consortium name="RefSeq"/>
        </authorList>
    </citation>
    <scope>IDENTIFICATION</scope>
</reference>
<dbReference type="PaxDb" id="4097-A0A1S3YFZ3"/>
<gene>
    <name evidence="4" type="primary">LOC107775913</name>
</gene>
<accession>A0A1S3YFZ3</accession>
<comment type="similarity">
    <text evidence="1">Belongs to the Cdt1 family.</text>
</comment>
<evidence type="ECO:0000313" key="3">
    <source>
        <dbReference type="Proteomes" id="UP000790787"/>
    </source>
</evidence>
<dbReference type="InterPro" id="IPR036390">
    <property type="entry name" value="WH_DNA-bd_sf"/>
</dbReference>